<evidence type="ECO:0000256" key="11">
    <source>
        <dbReference type="RuleBase" id="RU361241"/>
    </source>
</evidence>
<evidence type="ECO:0000256" key="1">
    <source>
        <dbReference type="ARBA" id="ARBA00004771"/>
    </source>
</evidence>
<keyword evidence="6 11" id="KW-0808">Transferase</keyword>
<evidence type="ECO:0000256" key="4">
    <source>
        <dbReference type="ARBA" id="ARBA00013244"/>
    </source>
</evidence>
<dbReference type="EMBL" id="CP041616">
    <property type="protein sequence ID" value="QDO89220.1"/>
    <property type="molecule type" value="Genomic_DNA"/>
</dbReference>
<feature type="domain" description="O-acyltransferase WSD1-like N-terminal" evidence="12">
    <location>
        <begin position="5"/>
        <end position="278"/>
    </location>
</feature>
<keyword evidence="7 11" id="KW-0319">Glycerol metabolism</keyword>
<dbReference type="GO" id="GO:0019432">
    <property type="term" value="P:triglyceride biosynthetic process"/>
    <property type="evidence" value="ECO:0007669"/>
    <property type="project" value="UniProtKB-UniPathway"/>
</dbReference>
<name>A0A516GCY2_9MICO</name>
<dbReference type="InterPro" id="IPR009721">
    <property type="entry name" value="O-acyltransferase_WSD1_C"/>
</dbReference>
<dbReference type="InterPro" id="IPR014292">
    <property type="entry name" value="Acyl_transf_WS/DGAT"/>
</dbReference>
<accession>A0A516GCY2</accession>
<dbReference type="Pfam" id="PF03007">
    <property type="entry name" value="WS_DGAT_cat"/>
    <property type="match status" value="1"/>
</dbReference>
<dbReference type="EC" id="2.3.1.20" evidence="4 11"/>
<dbReference type="RefSeq" id="WP_143783895.1">
    <property type="nucleotide sequence ID" value="NZ_CP041616.1"/>
</dbReference>
<dbReference type="UniPathway" id="UPA00282"/>
<evidence type="ECO:0000259" key="12">
    <source>
        <dbReference type="Pfam" id="PF03007"/>
    </source>
</evidence>
<dbReference type="Pfam" id="PF06974">
    <property type="entry name" value="WS_DGAT_C"/>
    <property type="match status" value="1"/>
</dbReference>
<comment type="catalytic activity">
    <reaction evidence="10 11">
        <text>an acyl-CoA + a 1,2-diacyl-sn-glycerol = a triacyl-sn-glycerol + CoA</text>
        <dbReference type="Rhea" id="RHEA:10868"/>
        <dbReference type="ChEBI" id="CHEBI:17815"/>
        <dbReference type="ChEBI" id="CHEBI:57287"/>
        <dbReference type="ChEBI" id="CHEBI:58342"/>
        <dbReference type="ChEBI" id="CHEBI:64615"/>
        <dbReference type="EC" id="2.3.1.20"/>
    </reaction>
</comment>
<gene>
    <name evidence="14" type="ORF">FNH13_13525</name>
</gene>
<evidence type="ECO:0000313" key="15">
    <source>
        <dbReference type="Proteomes" id="UP000315395"/>
    </source>
</evidence>
<keyword evidence="15" id="KW-1185">Reference proteome</keyword>
<dbReference type="KEGG" id="orz:FNH13_13525"/>
<comment type="pathway">
    <text evidence="2">Lipid metabolism.</text>
</comment>
<keyword evidence="5 11" id="KW-0444">Lipid biosynthesis</keyword>
<evidence type="ECO:0000313" key="14">
    <source>
        <dbReference type="EMBL" id="QDO89220.1"/>
    </source>
</evidence>
<dbReference type="OrthoDB" id="9810950at2"/>
<evidence type="ECO:0000256" key="9">
    <source>
        <dbReference type="ARBA" id="ARBA00023315"/>
    </source>
</evidence>
<dbReference type="GO" id="GO:0001666">
    <property type="term" value="P:response to hypoxia"/>
    <property type="evidence" value="ECO:0007669"/>
    <property type="project" value="TreeGrafter"/>
</dbReference>
<keyword evidence="8 11" id="KW-0443">Lipid metabolism</keyword>
<dbReference type="NCBIfam" id="TIGR02946">
    <property type="entry name" value="acyl_WS_DGAT"/>
    <property type="match status" value="1"/>
</dbReference>
<dbReference type="PANTHER" id="PTHR31650:SF1">
    <property type="entry name" value="WAX ESTER SYNTHASE_DIACYLGLYCEROL ACYLTRANSFERASE 4-RELATED"/>
    <property type="match status" value="1"/>
</dbReference>
<evidence type="ECO:0000256" key="3">
    <source>
        <dbReference type="ARBA" id="ARBA00009587"/>
    </source>
</evidence>
<evidence type="ECO:0000256" key="7">
    <source>
        <dbReference type="ARBA" id="ARBA00022798"/>
    </source>
</evidence>
<dbReference type="PANTHER" id="PTHR31650">
    <property type="entry name" value="O-ACYLTRANSFERASE (WSD1-LIKE) FAMILY PROTEIN"/>
    <property type="match status" value="1"/>
</dbReference>
<dbReference type="AlphaFoldDB" id="A0A516GCY2"/>
<dbReference type="InterPro" id="IPR004255">
    <property type="entry name" value="O-acyltransferase_WSD1_N"/>
</dbReference>
<proteinExistence type="inferred from homology"/>
<evidence type="ECO:0000256" key="5">
    <source>
        <dbReference type="ARBA" id="ARBA00022516"/>
    </source>
</evidence>
<evidence type="ECO:0000256" key="10">
    <source>
        <dbReference type="ARBA" id="ARBA00048109"/>
    </source>
</evidence>
<organism evidence="14 15">
    <name type="scientific">Ornithinimicrobium ciconiae</name>
    <dbReference type="NCBI Taxonomy" id="2594265"/>
    <lineage>
        <taxon>Bacteria</taxon>
        <taxon>Bacillati</taxon>
        <taxon>Actinomycetota</taxon>
        <taxon>Actinomycetes</taxon>
        <taxon>Micrococcales</taxon>
        <taxon>Ornithinimicrobiaceae</taxon>
        <taxon>Ornithinimicrobium</taxon>
    </lineage>
</organism>
<dbReference type="Proteomes" id="UP000315395">
    <property type="component" value="Chromosome"/>
</dbReference>
<evidence type="ECO:0000256" key="2">
    <source>
        <dbReference type="ARBA" id="ARBA00005189"/>
    </source>
</evidence>
<dbReference type="InterPro" id="IPR045034">
    <property type="entry name" value="O-acyltransferase_WSD1-like"/>
</dbReference>
<dbReference type="GO" id="GO:0005886">
    <property type="term" value="C:plasma membrane"/>
    <property type="evidence" value="ECO:0007669"/>
    <property type="project" value="TreeGrafter"/>
</dbReference>
<keyword evidence="9 11" id="KW-0012">Acyltransferase</keyword>
<comment type="similarity">
    <text evidence="3 11">Belongs to the long-chain O-acyltransferase family.</text>
</comment>
<dbReference type="GO" id="GO:0071731">
    <property type="term" value="P:response to nitric oxide"/>
    <property type="evidence" value="ECO:0007669"/>
    <property type="project" value="TreeGrafter"/>
</dbReference>
<protein>
    <recommendedName>
        <fullName evidence="4 11">Diacylglycerol O-acyltransferase</fullName>
        <ecNumber evidence="4 11">2.3.1.20</ecNumber>
    </recommendedName>
</protein>
<comment type="pathway">
    <text evidence="1 11">Glycerolipid metabolism; triacylglycerol biosynthesis.</text>
</comment>
<sequence length="471" mass="50723">MLDRLTSVDASFLYLEGPVTAMHVGSVLVFETPEEGFDYETLLDLVANRIAYVHRYRQRVRQVPAGLGGPVWVDDTDFDLTYHVRRSGLPRPGTREQLAEFVARIQSRLLDRDRPLWEVYLVEGMEDNEFALVTKTHQAMVDGVHGLDMGQVILDEAPTDVVAIAQTWSPSPAPSDVELLTRSALSTVTSPRRLWEGVRGGITDLRHTGARVAEVGKQAGTALVRTAASPAPPTPLNTTVGSARRMQLIDLDLEDFRAVRRRRFGAGDLGHVTVNDVVLATLTGALREWLMTRGEPISTSSTVRAMVPLSVEDAESESHVGGQVVAAFVDLPIGEPSAAMRLQQVSYRMAKQLSDGRAIGAVGIAGLAGFAAPTLHSMAARAASAMSRRVFNLIISNVPGPQEARYAGPARLLASYPVIPLAQGQALAVGLTSYDGRVYLGLNADRDAMPDLSVLAECIDSALAELVATDA</sequence>
<reference evidence="14 15" key="1">
    <citation type="submission" date="2019-07" db="EMBL/GenBank/DDBJ databases">
        <title>complete genome sequencing of Ornithinimicrobium sp. H23M54.</title>
        <authorList>
            <person name="Bae J.-W."/>
            <person name="Lee S.-Y."/>
        </authorList>
    </citation>
    <scope>NUCLEOTIDE SEQUENCE [LARGE SCALE GENOMIC DNA]</scope>
    <source>
        <strain evidence="14 15">H23M54</strain>
    </source>
</reference>
<feature type="domain" description="O-acyltransferase WSD1 C-terminal" evidence="13">
    <location>
        <begin position="321"/>
        <end position="466"/>
    </location>
</feature>
<evidence type="ECO:0000259" key="13">
    <source>
        <dbReference type="Pfam" id="PF06974"/>
    </source>
</evidence>
<dbReference type="SUPFAM" id="SSF52777">
    <property type="entry name" value="CoA-dependent acyltransferases"/>
    <property type="match status" value="1"/>
</dbReference>
<evidence type="ECO:0000256" key="6">
    <source>
        <dbReference type="ARBA" id="ARBA00022679"/>
    </source>
</evidence>
<dbReference type="GO" id="GO:0004144">
    <property type="term" value="F:diacylglycerol O-acyltransferase activity"/>
    <property type="evidence" value="ECO:0007669"/>
    <property type="project" value="UniProtKB-EC"/>
</dbReference>
<dbReference type="GO" id="GO:0006071">
    <property type="term" value="P:glycerol metabolic process"/>
    <property type="evidence" value="ECO:0007669"/>
    <property type="project" value="UniProtKB-KW"/>
</dbReference>
<evidence type="ECO:0000256" key="8">
    <source>
        <dbReference type="ARBA" id="ARBA00023098"/>
    </source>
</evidence>
<dbReference type="GO" id="GO:0051701">
    <property type="term" value="P:biological process involved in interaction with host"/>
    <property type="evidence" value="ECO:0007669"/>
    <property type="project" value="TreeGrafter"/>
</dbReference>